<protein>
    <recommendedName>
        <fullName evidence="7">Protein prenylyltransferase</fullName>
    </recommendedName>
</protein>
<sequence length="401" mass="46775">MSSQHYCRLLHDILIDPRIKELEILKSLPPEMEAMIMENNDGGGVYDKNYYPLIVVPGEHIVGIPRRVLMTAFADARTKFYELIKLSTWTDEQTLEVSQVSLVLLLIGSENLTAINARKRLITRCLETASLCREFRLTTVLLSSRLQKHSKSPLIWNYHKFIVSAQLDYFTRTSNHRERTKYVEDLCKSELQTVLVAAEHHPMNYYAWAYARWLFAETYGSLLSSPSARYYSIVVVRKYLESVVRKVEKWCFSHASDSSAWSFFQWVLFKYVDDSHRATTERIDDTYLLTKVVEVIQFATTVSLAHESVWAFVRRVVSDSEYVSDRSCETFTRMINSYLRSRKADTYGVHVYDEGMSTKDKVLRQKQESILDTLRDKDVYVVSSCLTWIAVRKHLKKQMDE</sequence>
<proteinExistence type="inferred from homology"/>
<evidence type="ECO:0000313" key="5">
    <source>
        <dbReference type="EMBL" id="KAJ8098383.1"/>
    </source>
</evidence>
<keyword evidence="2" id="KW-0637">Prenyltransferase</keyword>
<dbReference type="GeneID" id="80883534"/>
<organism evidence="5 6">
    <name type="scientific">Lipomyces tetrasporus</name>
    <dbReference type="NCBI Taxonomy" id="54092"/>
    <lineage>
        <taxon>Eukaryota</taxon>
        <taxon>Fungi</taxon>
        <taxon>Dikarya</taxon>
        <taxon>Ascomycota</taxon>
        <taxon>Saccharomycotina</taxon>
        <taxon>Lipomycetes</taxon>
        <taxon>Lipomycetales</taxon>
        <taxon>Lipomycetaceae</taxon>
        <taxon>Lipomyces</taxon>
    </lineage>
</organism>
<name>A0AAD7QNB2_9ASCO</name>
<evidence type="ECO:0000256" key="2">
    <source>
        <dbReference type="ARBA" id="ARBA00022602"/>
    </source>
</evidence>
<dbReference type="PANTHER" id="PTHR11129:SF3">
    <property type="entry name" value="PROTEIN PRENYLTRANSFERASE ALPHA SUBUNIT REPEAT-CONTAINING PROTEIN 1"/>
    <property type="match status" value="1"/>
</dbReference>
<dbReference type="SUPFAM" id="SSF48439">
    <property type="entry name" value="Protein prenylyltransferase"/>
    <property type="match status" value="1"/>
</dbReference>
<keyword evidence="3" id="KW-0808">Transferase</keyword>
<evidence type="ECO:0000256" key="1">
    <source>
        <dbReference type="ARBA" id="ARBA00006734"/>
    </source>
</evidence>
<evidence type="ECO:0000256" key="3">
    <source>
        <dbReference type="ARBA" id="ARBA00022679"/>
    </source>
</evidence>
<reference evidence="5" key="1">
    <citation type="submission" date="2023-03" db="EMBL/GenBank/DDBJ databases">
        <title>Near-Complete genome sequence of Lipomyces tetrasporous NRRL Y-64009, an oleaginous yeast capable of growing on lignocellulosic hydrolysates.</title>
        <authorList>
            <consortium name="Lawrence Berkeley National Laboratory"/>
            <person name="Jagtap S.S."/>
            <person name="Liu J.-J."/>
            <person name="Walukiewicz H.E."/>
            <person name="Pangilinan J."/>
            <person name="Lipzen A."/>
            <person name="Ahrendt S."/>
            <person name="Koriabine M."/>
            <person name="Cobaugh K."/>
            <person name="Salamov A."/>
            <person name="Yoshinaga Y."/>
            <person name="Ng V."/>
            <person name="Daum C."/>
            <person name="Grigoriev I.V."/>
            <person name="Slininger P.J."/>
            <person name="Dien B.S."/>
            <person name="Jin Y.-S."/>
            <person name="Rao C.V."/>
        </authorList>
    </citation>
    <scope>NUCLEOTIDE SEQUENCE</scope>
    <source>
        <strain evidence="5">NRRL Y-64009</strain>
    </source>
</reference>
<dbReference type="RefSeq" id="XP_056041833.1">
    <property type="nucleotide sequence ID" value="XM_056188368.1"/>
</dbReference>
<dbReference type="AlphaFoldDB" id="A0AAD7QNB2"/>
<dbReference type="EMBL" id="JARPMG010000009">
    <property type="protein sequence ID" value="KAJ8098383.1"/>
    <property type="molecule type" value="Genomic_DNA"/>
</dbReference>
<evidence type="ECO:0008006" key="7">
    <source>
        <dbReference type="Google" id="ProtNLM"/>
    </source>
</evidence>
<keyword evidence="6" id="KW-1185">Reference proteome</keyword>
<evidence type="ECO:0000256" key="4">
    <source>
        <dbReference type="ARBA" id="ARBA00022737"/>
    </source>
</evidence>
<comment type="similarity">
    <text evidence="1">Belongs to the protein prenyltransferase subunit alpha family.</text>
</comment>
<keyword evidence="4" id="KW-0677">Repeat</keyword>
<evidence type="ECO:0000313" key="6">
    <source>
        <dbReference type="Proteomes" id="UP001217417"/>
    </source>
</evidence>
<dbReference type="Proteomes" id="UP001217417">
    <property type="component" value="Unassembled WGS sequence"/>
</dbReference>
<accession>A0AAD7QNB2</accession>
<gene>
    <name evidence="5" type="ORF">POJ06DRAFT_259327</name>
</gene>
<dbReference type="Pfam" id="PF01239">
    <property type="entry name" value="PPTA"/>
    <property type="match status" value="2"/>
</dbReference>
<dbReference type="PANTHER" id="PTHR11129">
    <property type="entry name" value="PROTEIN FARNESYLTRANSFERASE ALPHA SUBUNIT/RAB GERANYLGERANYL TRANSFERASE ALPHA SUBUNIT"/>
    <property type="match status" value="1"/>
</dbReference>
<dbReference type="GO" id="GO:0005737">
    <property type="term" value="C:cytoplasm"/>
    <property type="evidence" value="ECO:0007669"/>
    <property type="project" value="TreeGrafter"/>
</dbReference>
<dbReference type="GO" id="GO:0008318">
    <property type="term" value="F:protein prenyltransferase activity"/>
    <property type="evidence" value="ECO:0007669"/>
    <property type="project" value="InterPro"/>
</dbReference>
<dbReference type="Gene3D" id="1.25.40.120">
    <property type="entry name" value="Protein prenylyltransferase"/>
    <property type="match status" value="1"/>
</dbReference>
<dbReference type="InterPro" id="IPR002088">
    <property type="entry name" value="Prenyl_trans_a"/>
</dbReference>
<comment type="caution">
    <text evidence="5">The sequence shown here is derived from an EMBL/GenBank/DDBJ whole genome shotgun (WGS) entry which is preliminary data.</text>
</comment>